<evidence type="ECO:0000313" key="1">
    <source>
        <dbReference type="EMBL" id="CAB4124118.1"/>
    </source>
</evidence>
<dbReference type="Pfam" id="PF11246">
    <property type="entry name" value="Phage_gp53"/>
    <property type="match status" value="1"/>
</dbReference>
<accession>A0A6J5KP97</accession>
<gene>
    <name evidence="1" type="ORF">UFOVP49_16</name>
</gene>
<proteinExistence type="predicted"/>
<reference evidence="1" key="1">
    <citation type="submission" date="2020-04" db="EMBL/GenBank/DDBJ databases">
        <authorList>
            <person name="Chiriac C."/>
            <person name="Salcher M."/>
            <person name="Ghai R."/>
            <person name="Kavagutti S V."/>
        </authorList>
    </citation>
    <scope>NUCLEOTIDE SEQUENCE</scope>
</reference>
<organism evidence="1">
    <name type="scientific">uncultured Caudovirales phage</name>
    <dbReference type="NCBI Taxonomy" id="2100421"/>
    <lineage>
        <taxon>Viruses</taxon>
        <taxon>Duplodnaviria</taxon>
        <taxon>Heunggongvirae</taxon>
        <taxon>Uroviricota</taxon>
        <taxon>Caudoviricetes</taxon>
        <taxon>Peduoviridae</taxon>
        <taxon>Maltschvirus</taxon>
        <taxon>Maltschvirus maltsch</taxon>
    </lineage>
</organism>
<sequence length="226" mass="25911">MLFFSKYKSLQYALDESNYELKTVKNIFTKIKFVKEVLDNTDLFYKYTMKGDDTPETIAHKLYGDANRYWIVLLANGVVDPYYDVPLKYGSFENHLVDKYGSITYAQANIHHYEKQVTTKTDKNGIINSQTYVTELTSRVYNQATGAIETITLPTLSNPIIQESMTQIIIPDSDGIDVTITVTTNYVAISIYDYENNLNENKRSIRLIKPEYVDKIETEFAGLLGT</sequence>
<dbReference type="InterPro" id="IPR022607">
    <property type="entry name" value="Phage_T4_Gp53_baseplate_wedge"/>
</dbReference>
<dbReference type="EMBL" id="LR796178">
    <property type="protein sequence ID" value="CAB4124118.1"/>
    <property type="molecule type" value="Genomic_DNA"/>
</dbReference>
<protein>
    <submittedName>
        <fullName evidence="1">Baseplate wedge subunit</fullName>
    </submittedName>
</protein>
<name>A0A6J5KP97_9CAUD</name>